<keyword evidence="7" id="KW-1185">Reference proteome</keyword>
<protein>
    <submittedName>
        <fullName evidence="6">Flagellar protein FliS</fullName>
    </submittedName>
</protein>
<dbReference type="EMBL" id="VUMT01000005">
    <property type="protein sequence ID" value="MSS63220.1"/>
    <property type="molecule type" value="Genomic_DNA"/>
</dbReference>
<dbReference type="Proteomes" id="UP000482209">
    <property type="component" value="Unassembled WGS sequence"/>
</dbReference>
<keyword evidence="5" id="KW-0143">Chaperone</keyword>
<dbReference type="GO" id="GO:0005829">
    <property type="term" value="C:cytosol"/>
    <property type="evidence" value="ECO:0007669"/>
    <property type="project" value="UniProtKB-SubCell"/>
</dbReference>
<organism evidence="6 7">
    <name type="scientific">Velocimicrobium porci</name>
    <dbReference type="NCBI Taxonomy" id="2606634"/>
    <lineage>
        <taxon>Bacteria</taxon>
        <taxon>Bacillati</taxon>
        <taxon>Bacillota</taxon>
        <taxon>Clostridia</taxon>
        <taxon>Lachnospirales</taxon>
        <taxon>Lachnospiraceae</taxon>
        <taxon>Velocimicrobium</taxon>
    </lineage>
</organism>
<evidence type="ECO:0000313" key="7">
    <source>
        <dbReference type="Proteomes" id="UP000482209"/>
    </source>
</evidence>
<dbReference type="Gene3D" id="1.20.120.340">
    <property type="entry name" value="Flagellar protein FliS"/>
    <property type="match status" value="1"/>
</dbReference>
<dbReference type="InterPro" id="IPR036584">
    <property type="entry name" value="FliS_sf"/>
</dbReference>
<dbReference type="GO" id="GO:0044780">
    <property type="term" value="P:bacterial-type flagellum assembly"/>
    <property type="evidence" value="ECO:0007669"/>
    <property type="project" value="InterPro"/>
</dbReference>
<keyword evidence="6" id="KW-0966">Cell projection</keyword>
<dbReference type="GO" id="GO:0071973">
    <property type="term" value="P:bacterial-type flagellum-dependent cell motility"/>
    <property type="evidence" value="ECO:0007669"/>
    <property type="project" value="TreeGrafter"/>
</dbReference>
<dbReference type="Pfam" id="PF02561">
    <property type="entry name" value="FliS"/>
    <property type="match status" value="1"/>
</dbReference>
<evidence type="ECO:0000256" key="1">
    <source>
        <dbReference type="ARBA" id="ARBA00004514"/>
    </source>
</evidence>
<evidence type="ECO:0000256" key="5">
    <source>
        <dbReference type="ARBA" id="ARBA00023186"/>
    </source>
</evidence>
<gene>
    <name evidence="6" type="ORF">FYJ58_04915</name>
</gene>
<dbReference type="SUPFAM" id="SSF101116">
    <property type="entry name" value="Flagellar export chaperone FliS"/>
    <property type="match status" value="1"/>
</dbReference>
<dbReference type="PANTHER" id="PTHR34773:SF1">
    <property type="entry name" value="FLAGELLAR SECRETION CHAPERONE FLIS"/>
    <property type="match status" value="1"/>
</dbReference>
<dbReference type="InterPro" id="IPR003713">
    <property type="entry name" value="FliS"/>
</dbReference>
<proteinExistence type="inferred from homology"/>
<comment type="similarity">
    <text evidence="2">Belongs to the FliS family.</text>
</comment>
<dbReference type="CDD" id="cd16098">
    <property type="entry name" value="FliS"/>
    <property type="match status" value="1"/>
</dbReference>
<evidence type="ECO:0000256" key="3">
    <source>
        <dbReference type="ARBA" id="ARBA00022490"/>
    </source>
</evidence>
<keyword evidence="6" id="KW-0282">Flagellum</keyword>
<comment type="caution">
    <text evidence="6">The sequence shown here is derived from an EMBL/GenBank/DDBJ whole genome shotgun (WGS) entry which is preliminary data.</text>
</comment>
<keyword evidence="6" id="KW-0969">Cilium</keyword>
<evidence type="ECO:0000313" key="6">
    <source>
        <dbReference type="EMBL" id="MSS63220.1"/>
    </source>
</evidence>
<reference evidence="6 7" key="1">
    <citation type="submission" date="2019-08" db="EMBL/GenBank/DDBJ databases">
        <title>In-depth cultivation of the pig gut microbiome towards novel bacterial diversity and tailored functional studies.</title>
        <authorList>
            <person name="Wylensek D."/>
            <person name="Hitch T.C.A."/>
            <person name="Clavel T."/>
        </authorList>
    </citation>
    <scope>NUCLEOTIDE SEQUENCE [LARGE SCALE GENOMIC DNA]</scope>
    <source>
        <strain evidence="6 7">WCA-693-APC-MOT-I</strain>
    </source>
</reference>
<keyword evidence="3" id="KW-0963">Cytoplasm</keyword>
<evidence type="ECO:0000256" key="2">
    <source>
        <dbReference type="ARBA" id="ARBA00008787"/>
    </source>
</evidence>
<name>A0A6L5XWK0_9FIRM</name>
<dbReference type="AlphaFoldDB" id="A0A6L5XWK0"/>
<dbReference type="PANTHER" id="PTHR34773">
    <property type="entry name" value="FLAGELLAR SECRETION CHAPERONE FLIS"/>
    <property type="match status" value="1"/>
</dbReference>
<evidence type="ECO:0000256" key="4">
    <source>
        <dbReference type="ARBA" id="ARBA00022795"/>
    </source>
</evidence>
<comment type="subcellular location">
    <subcellularLocation>
        <location evidence="1">Cytoplasm</location>
        <location evidence="1">Cytosol</location>
    </subcellularLocation>
</comment>
<accession>A0A6L5XWK0</accession>
<keyword evidence="4" id="KW-1005">Bacterial flagellum biogenesis</keyword>
<sequence>MEQMSMEREKLQMYTARITQANRSELVVITYDLILESIECAKQAFQEANHVVYETELKRVQKLLNELMGSLDYQYPISKDLMQLYTYSNRRVVEAFFQKEPKLLDSVTSVIEKLRVGFEEVAKEDQSAAVMQNTQKLYAGLTYGRNSLEEVSINVDEATRGFKA</sequence>